<dbReference type="GO" id="GO:0006313">
    <property type="term" value="P:DNA transposition"/>
    <property type="evidence" value="ECO:0007669"/>
    <property type="project" value="InterPro"/>
</dbReference>
<evidence type="ECO:0000256" key="1">
    <source>
        <dbReference type="SAM" id="Coils"/>
    </source>
</evidence>
<dbReference type="GO" id="GO:0003677">
    <property type="term" value="F:DNA binding"/>
    <property type="evidence" value="ECO:0007669"/>
    <property type="project" value="InterPro"/>
</dbReference>
<name>A0AB36ZRB9_9BACT</name>
<dbReference type="GO" id="GO:0004803">
    <property type="term" value="F:transposase activity"/>
    <property type="evidence" value="ECO:0007669"/>
    <property type="project" value="InterPro"/>
</dbReference>
<organism evidence="2 3">
    <name type="scientific">Malaciobacter marinus</name>
    <dbReference type="NCBI Taxonomy" id="505249"/>
    <lineage>
        <taxon>Bacteria</taxon>
        <taxon>Pseudomonadati</taxon>
        <taxon>Campylobacterota</taxon>
        <taxon>Epsilonproteobacteria</taxon>
        <taxon>Campylobacterales</taxon>
        <taxon>Arcobacteraceae</taxon>
        <taxon>Malaciobacter</taxon>
    </lineage>
</organism>
<dbReference type="InterPro" id="IPR051839">
    <property type="entry name" value="RD_transcriptional_regulator"/>
</dbReference>
<dbReference type="Proteomes" id="UP000239861">
    <property type="component" value="Unassembled WGS sequence"/>
</dbReference>
<dbReference type="EMBL" id="PTIW01000069">
    <property type="protein sequence ID" value="PPK56716.1"/>
    <property type="molecule type" value="Genomic_DNA"/>
</dbReference>
<reference evidence="2 3" key="1">
    <citation type="submission" date="2018-02" db="EMBL/GenBank/DDBJ databases">
        <title>Subsurface microbial communities from deep shales in Ohio and West Virginia, USA.</title>
        <authorList>
            <person name="Wrighton K."/>
        </authorList>
    </citation>
    <scope>NUCLEOTIDE SEQUENCE [LARGE SCALE GENOMIC DNA]</scope>
    <source>
        <strain evidence="2 3">MARC-MIP3H16</strain>
    </source>
</reference>
<sequence length="97" mass="11373">MRKNHYTNEFKDSTIKFCIDNSDKSISSIAKDLGLNKGTLSLWVKEYKEKHNINPSNELKKETLEEENKRLRKELALVKQEREILKKAAAYFAKETL</sequence>
<accession>A0AB36ZRB9</accession>
<dbReference type="RefSeq" id="WP_079580388.1">
    <property type="nucleotide sequence ID" value="NZ_FUYO01000063.1"/>
</dbReference>
<dbReference type="InterPro" id="IPR002514">
    <property type="entry name" value="Transposase_8"/>
</dbReference>
<evidence type="ECO:0000313" key="3">
    <source>
        <dbReference type="Proteomes" id="UP000239861"/>
    </source>
</evidence>
<dbReference type="InterPro" id="IPR009057">
    <property type="entry name" value="Homeodomain-like_sf"/>
</dbReference>
<feature type="coiled-coil region" evidence="1">
    <location>
        <begin position="54"/>
        <end position="88"/>
    </location>
</feature>
<dbReference type="Gene3D" id="1.10.10.60">
    <property type="entry name" value="Homeodomain-like"/>
    <property type="match status" value="1"/>
</dbReference>
<proteinExistence type="predicted"/>
<evidence type="ECO:0000313" key="2">
    <source>
        <dbReference type="EMBL" id="PPK56716.1"/>
    </source>
</evidence>
<dbReference type="AlphaFoldDB" id="A0AB36ZRB9"/>
<comment type="caution">
    <text evidence="2">The sequence shown here is derived from an EMBL/GenBank/DDBJ whole genome shotgun (WGS) entry which is preliminary data.</text>
</comment>
<dbReference type="SUPFAM" id="SSF46689">
    <property type="entry name" value="Homeodomain-like"/>
    <property type="match status" value="1"/>
</dbReference>
<keyword evidence="1" id="KW-0175">Coiled coil</keyword>
<protein>
    <submittedName>
        <fullName evidence="2">Transposase</fullName>
    </submittedName>
</protein>
<dbReference type="PANTHER" id="PTHR33215:SF13">
    <property type="entry name" value="PROTEIN DISTAL ANTENNA"/>
    <property type="match status" value="1"/>
</dbReference>
<dbReference type="Pfam" id="PF01527">
    <property type="entry name" value="HTH_Tnp_1"/>
    <property type="match status" value="1"/>
</dbReference>
<dbReference type="PANTHER" id="PTHR33215">
    <property type="entry name" value="PROTEIN DISTAL ANTENNA"/>
    <property type="match status" value="1"/>
</dbReference>
<gene>
    <name evidence="2" type="ORF">B0F89_1701</name>
</gene>